<comment type="similarity">
    <text evidence="1">Belongs to the protein kinase superfamily. CMGC Ser/Thr protein kinase family. CDC2/CDKX subfamily.</text>
</comment>
<dbReference type="PROSITE" id="PS50011">
    <property type="entry name" value="PROTEIN_KINASE_DOM"/>
    <property type="match status" value="1"/>
</dbReference>
<keyword evidence="7" id="KW-1185">Reference proteome</keyword>
<feature type="domain" description="Protein kinase" evidence="5">
    <location>
        <begin position="40"/>
        <end position="308"/>
    </location>
</feature>
<feature type="transmembrane region" description="Helical" evidence="4">
    <location>
        <begin position="12"/>
        <end position="35"/>
    </location>
</feature>
<keyword evidence="4" id="KW-0472">Membrane</keyword>
<evidence type="ECO:0000256" key="1">
    <source>
        <dbReference type="ARBA" id="ARBA00006485"/>
    </source>
</evidence>
<protein>
    <submittedName>
        <fullName evidence="6">Cell division control protein 2</fullName>
    </submittedName>
</protein>
<dbReference type="PANTHER" id="PTHR24056">
    <property type="entry name" value="CELL DIVISION PROTEIN KINASE"/>
    <property type="match status" value="1"/>
</dbReference>
<dbReference type="GO" id="GO:0010468">
    <property type="term" value="P:regulation of gene expression"/>
    <property type="evidence" value="ECO:0007669"/>
    <property type="project" value="TreeGrafter"/>
</dbReference>
<dbReference type="PANTHER" id="PTHR24056:SF540">
    <property type="entry name" value="PROTEIN KINASE DOMAIN-CONTAINING PROTEIN"/>
    <property type="match status" value="1"/>
</dbReference>
<dbReference type="GO" id="GO:0005634">
    <property type="term" value="C:nucleus"/>
    <property type="evidence" value="ECO:0007669"/>
    <property type="project" value="TreeGrafter"/>
</dbReference>
<dbReference type="GO" id="GO:0051445">
    <property type="term" value="P:regulation of meiotic cell cycle"/>
    <property type="evidence" value="ECO:0007669"/>
    <property type="project" value="TreeGrafter"/>
</dbReference>
<dbReference type="GO" id="GO:0005737">
    <property type="term" value="C:cytoplasm"/>
    <property type="evidence" value="ECO:0007669"/>
    <property type="project" value="TreeGrafter"/>
</dbReference>
<keyword evidence="4" id="KW-1133">Transmembrane helix</keyword>
<reference evidence="6" key="2">
    <citation type="journal article" date="2024" name="Plant">
        <title>Genomic evolution and insights into agronomic trait innovations of Sesamum species.</title>
        <authorList>
            <person name="Miao H."/>
            <person name="Wang L."/>
            <person name="Qu L."/>
            <person name="Liu H."/>
            <person name="Sun Y."/>
            <person name="Le M."/>
            <person name="Wang Q."/>
            <person name="Wei S."/>
            <person name="Zheng Y."/>
            <person name="Lin W."/>
            <person name="Duan Y."/>
            <person name="Cao H."/>
            <person name="Xiong S."/>
            <person name="Wang X."/>
            <person name="Wei L."/>
            <person name="Li C."/>
            <person name="Ma Q."/>
            <person name="Ju M."/>
            <person name="Zhao R."/>
            <person name="Li G."/>
            <person name="Mu C."/>
            <person name="Tian Q."/>
            <person name="Mei H."/>
            <person name="Zhang T."/>
            <person name="Gao T."/>
            <person name="Zhang H."/>
        </authorList>
    </citation>
    <scope>NUCLEOTIDE SEQUENCE</scope>
    <source>
        <strain evidence="6">K16</strain>
    </source>
</reference>
<organism evidence="6 7">
    <name type="scientific">Sesamum angolense</name>
    <dbReference type="NCBI Taxonomy" id="2727404"/>
    <lineage>
        <taxon>Eukaryota</taxon>
        <taxon>Viridiplantae</taxon>
        <taxon>Streptophyta</taxon>
        <taxon>Embryophyta</taxon>
        <taxon>Tracheophyta</taxon>
        <taxon>Spermatophyta</taxon>
        <taxon>Magnoliopsida</taxon>
        <taxon>eudicotyledons</taxon>
        <taxon>Gunneridae</taxon>
        <taxon>Pentapetalae</taxon>
        <taxon>asterids</taxon>
        <taxon>lamiids</taxon>
        <taxon>Lamiales</taxon>
        <taxon>Pedaliaceae</taxon>
        <taxon>Sesamum</taxon>
    </lineage>
</organism>
<dbReference type="GO" id="GO:0005524">
    <property type="term" value="F:ATP binding"/>
    <property type="evidence" value="ECO:0007669"/>
    <property type="project" value="UniProtKB-KW"/>
</dbReference>
<name>A0AAE1XGF9_9LAMI</name>
<dbReference type="Pfam" id="PF00069">
    <property type="entry name" value="Pkinase"/>
    <property type="match status" value="1"/>
</dbReference>
<evidence type="ECO:0000313" key="6">
    <source>
        <dbReference type="EMBL" id="KAK4410971.1"/>
    </source>
</evidence>
<dbReference type="GO" id="GO:0007165">
    <property type="term" value="P:signal transduction"/>
    <property type="evidence" value="ECO:0007669"/>
    <property type="project" value="TreeGrafter"/>
</dbReference>
<dbReference type="GO" id="GO:0051301">
    <property type="term" value="P:cell division"/>
    <property type="evidence" value="ECO:0007669"/>
    <property type="project" value="UniProtKB-KW"/>
</dbReference>
<sequence>LIFTSLVQSQFYHGYVKIAFIWLLFLVLCDTANFYSSNLCEMLQGIGQCGIGEDHMYKGLKKNEIVAIKWIPFDVKDEGLPSIVLREISMLKELDHANVVRICVPPGSLKSYDVVDEEDGFFLVFGHLKLDLATFIDSHSKTEVDPHLIKNFLFQILQGVSYCHSQKVLHRDLKPDNVLIDPRSSTVKLAGIGSARSFDVPLLKYSTESTRNPAGNHYSSAVDMWSVGCVFAEMVMKRPLFYGACEIDMMIQICRTFGMGDVTDWSGAKSAWLKISKMATLCPESNQTLADIVPGLETEGLDLLSEML</sequence>
<dbReference type="InterPro" id="IPR011009">
    <property type="entry name" value="Kinase-like_dom_sf"/>
</dbReference>
<dbReference type="InterPro" id="IPR050108">
    <property type="entry name" value="CDK"/>
</dbReference>
<dbReference type="AlphaFoldDB" id="A0AAE1XGF9"/>
<evidence type="ECO:0000313" key="7">
    <source>
        <dbReference type="Proteomes" id="UP001289374"/>
    </source>
</evidence>
<keyword evidence="4" id="KW-0812">Transmembrane</keyword>
<dbReference type="InterPro" id="IPR008271">
    <property type="entry name" value="Ser/Thr_kinase_AS"/>
</dbReference>
<keyword evidence="6" id="KW-0132">Cell division</keyword>
<dbReference type="GO" id="GO:0030332">
    <property type="term" value="F:cyclin binding"/>
    <property type="evidence" value="ECO:0007669"/>
    <property type="project" value="TreeGrafter"/>
</dbReference>
<dbReference type="SMART" id="SM00220">
    <property type="entry name" value="S_TKc"/>
    <property type="match status" value="1"/>
</dbReference>
<dbReference type="GO" id="GO:0010389">
    <property type="term" value="P:regulation of G2/M transition of mitotic cell cycle"/>
    <property type="evidence" value="ECO:0007669"/>
    <property type="project" value="TreeGrafter"/>
</dbReference>
<reference evidence="6" key="1">
    <citation type="submission" date="2020-06" db="EMBL/GenBank/DDBJ databases">
        <authorList>
            <person name="Li T."/>
            <person name="Hu X."/>
            <person name="Zhang T."/>
            <person name="Song X."/>
            <person name="Zhang H."/>
            <person name="Dai N."/>
            <person name="Sheng W."/>
            <person name="Hou X."/>
            <person name="Wei L."/>
        </authorList>
    </citation>
    <scope>NUCLEOTIDE SEQUENCE</scope>
    <source>
        <strain evidence="6">K16</strain>
        <tissue evidence="6">Leaf</tissue>
    </source>
</reference>
<dbReference type="Gene3D" id="1.10.510.10">
    <property type="entry name" value="Transferase(Phosphotransferase) domain 1"/>
    <property type="match status" value="1"/>
</dbReference>
<dbReference type="Gene3D" id="3.30.200.20">
    <property type="entry name" value="Phosphorylase Kinase, domain 1"/>
    <property type="match status" value="1"/>
</dbReference>
<dbReference type="GO" id="GO:0000307">
    <property type="term" value="C:cyclin-dependent protein kinase holoenzyme complex"/>
    <property type="evidence" value="ECO:0007669"/>
    <property type="project" value="TreeGrafter"/>
</dbReference>
<keyword evidence="3" id="KW-0067">ATP-binding</keyword>
<dbReference type="SUPFAM" id="SSF56112">
    <property type="entry name" value="Protein kinase-like (PK-like)"/>
    <property type="match status" value="1"/>
</dbReference>
<dbReference type="GO" id="GO:0000082">
    <property type="term" value="P:G1/S transition of mitotic cell cycle"/>
    <property type="evidence" value="ECO:0007669"/>
    <property type="project" value="TreeGrafter"/>
</dbReference>
<dbReference type="EMBL" id="JACGWL010000001">
    <property type="protein sequence ID" value="KAK4410971.1"/>
    <property type="molecule type" value="Genomic_DNA"/>
</dbReference>
<dbReference type="InterPro" id="IPR000719">
    <property type="entry name" value="Prot_kinase_dom"/>
</dbReference>
<comment type="caution">
    <text evidence="6">The sequence shown here is derived from an EMBL/GenBank/DDBJ whole genome shotgun (WGS) entry which is preliminary data.</text>
</comment>
<feature type="non-terminal residue" evidence="6">
    <location>
        <position position="308"/>
    </location>
</feature>
<evidence type="ECO:0000259" key="5">
    <source>
        <dbReference type="PROSITE" id="PS50011"/>
    </source>
</evidence>
<dbReference type="GO" id="GO:0004693">
    <property type="term" value="F:cyclin-dependent protein serine/threonine kinase activity"/>
    <property type="evidence" value="ECO:0007669"/>
    <property type="project" value="TreeGrafter"/>
</dbReference>
<proteinExistence type="inferred from homology"/>
<dbReference type="PROSITE" id="PS00108">
    <property type="entry name" value="PROTEIN_KINASE_ST"/>
    <property type="match status" value="1"/>
</dbReference>
<keyword evidence="6" id="KW-0131">Cell cycle</keyword>
<evidence type="ECO:0000256" key="4">
    <source>
        <dbReference type="SAM" id="Phobius"/>
    </source>
</evidence>
<dbReference type="Proteomes" id="UP001289374">
    <property type="component" value="Unassembled WGS sequence"/>
</dbReference>
<evidence type="ECO:0000256" key="2">
    <source>
        <dbReference type="ARBA" id="ARBA00022741"/>
    </source>
</evidence>
<accession>A0AAE1XGF9</accession>
<evidence type="ECO:0000256" key="3">
    <source>
        <dbReference type="ARBA" id="ARBA00022840"/>
    </source>
</evidence>
<keyword evidence="2" id="KW-0547">Nucleotide-binding</keyword>
<gene>
    <name evidence="6" type="ORF">Sango_0170100</name>
</gene>